<dbReference type="VEuPathDB" id="AmoebaDB:NAEGRDRAFT_50745"/>
<dbReference type="InterPro" id="IPR057541">
    <property type="entry name" value="PACS1/2_N"/>
</dbReference>
<dbReference type="STRING" id="5762.D2VMD9"/>
<evidence type="ECO:0000256" key="3">
    <source>
        <dbReference type="SAM" id="MobiDB-lite"/>
    </source>
</evidence>
<feature type="region of interest" description="Disordered" evidence="3">
    <location>
        <begin position="45"/>
        <end position="103"/>
    </location>
</feature>
<organism evidence="7">
    <name type="scientific">Naegleria gruberi</name>
    <name type="common">Amoeba</name>
    <dbReference type="NCBI Taxonomy" id="5762"/>
    <lineage>
        <taxon>Eukaryota</taxon>
        <taxon>Discoba</taxon>
        <taxon>Heterolobosea</taxon>
        <taxon>Tetramitia</taxon>
        <taxon>Eutetramitia</taxon>
        <taxon>Vahlkampfiidae</taxon>
        <taxon>Naegleria</taxon>
    </lineage>
</organism>
<dbReference type="Proteomes" id="UP000006671">
    <property type="component" value="Unassembled WGS sequence"/>
</dbReference>
<feature type="compositionally biased region" description="Acidic residues" evidence="3">
    <location>
        <begin position="775"/>
        <end position="785"/>
    </location>
</feature>
<feature type="domain" description="Phosphofurin acidic cluster sorting protein 1/2 N-terminal C2" evidence="5">
    <location>
        <begin position="144"/>
        <end position="252"/>
    </location>
</feature>
<gene>
    <name evidence="6" type="ORF">NAEGRDRAFT_50745</name>
</gene>
<evidence type="ECO:0000256" key="1">
    <source>
        <dbReference type="ARBA" id="ARBA00008590"/>
    </source>
</evidence>
<dbReference type="KEGG" id="ngr:NAEGRDRAFT_50745"/>
<dbReference type="OrthoDB" id="28829at2759"/>
<keyword evidence="2" id="KW-0597">Phosphoprotein</keyword>
<feature type="compositionally biased region" description="Polar residues" evidence="3">
    <location>
        <begin position="24"/>
        <end position="40"/>
    </location>
</feature>
<feature type="domain" description="Phosphofurin acidic cluster sorting protein 1/2 C-terminal" evidence="4">
    <location>
        <begin position="472"/>
        <end position="902"/>
    </location>
</feature>
<dbReference type="GeneID" id="8851586"/>
<feature type="region of interest" description="Disordered" evidence="3">
    <location>
        <begin position="289"/>
        <end position="313"/>
    </location>
</feature>
<dbReference type="OMA" id="NDAYVND"/>
<evidence type="ECO:0000256" key="2">
    <source>
        <dbReference type="ARBA" id="ARBA00022553"/>
    </source>
</evidence>
<sequence>MNTAAGSVVLDNNSITGGIPAGSNYENASSHHGGALTTTTDEPVLNETHHHTNNNHRKSQSFGGTPITIVPPTILTKPSNKRDITTTPVDGQELDELDDDNTVSGVAPGADTSKHAYCTPRRAIVNCQNLEVISEKLKNRKLRICVYIKERVYKRRKTLKSSIIDVPTLKNQANIAADQSLQVPLNNISFKLKYSHHFKKKIDILRISLQSAKKKGDSFKTISIVSINLLHVLQRPFDETVSFLIKKKKKKQGKEEGGENSPNQNNLNNTPNHTLFNTNSAILHYLSSDDEDEEKERYHNHQTHQTSQNLDPVANLKVSIQTLPISLTEERKKKKKFPFLGKKESTNPNGIVPVMESYEYDFTDDDDETDDDSDIEYEYATGLQPGTDIPASPINNPISSPMADKSSILKEDKTLKAVIGIKDNIMKKWKSFKKKGHHNDSDHEPTSPRGAAASSENPTQITIKIDRIPIQEQLKELLSNKTIVKKIILINGSFRRGQRIWSFLKRTGGLYSKDILCTYSCEDVALAINKIFESNAERRYVSDQENNETKIVILGNDAYVNDVLRACLTLTTDEKVWNQILFYLVPIPSKKGEEVLHRSRNEVSNYLYAKCTKYAQLFSTDDWRRALCYSVDVEDYVEHVLFEYLENASRFVTIEISQVILMSDLSTPNAYLYPHTSRVIDSETAPSSPSELILNQQCIVPLLNNIHIMNEHHEQKKKNILLKLVQNLNKEDEKDPKEKSHKKEIIDKSNNPPSAAQVLSTSPQISNLQKRLSVENDEDSSDEGEDGKLEKVPSLEVKIDYWDASLEDKSKCTTKHSFSHVEIFKLPSTDLPDEFQPKPETFTLSTSKPKKKKKQPNEEIERKCNLTKVICKVEKKKQTARAVIDGVEWSNVKVISVTPKWVNNLSFKVASFK</sequence>
<dbReference type="Pfam" id="PF10254">
    <property type="entry name" value="Pacs-1"/>
    <property type="match status" value="1"/>
</dbReference>
<feature type="region of interest" description="Disordered" evidence="3">
    <location>
        <begin position="21"/>
        <end position="40"/>
    </location>
</feature>
<feature type="compositionally biased region" description="Basic and acidic residues" evidence="3">
    <location>
        <begin position="731"/>
        <end position="747"/>
    </location>
</feature>
<dbReference type="InParanoid" id="D2VMD9"/>
<dbReference type="EMBL" id="GG738882">
    <property type="protein sequence ID" value="EFC41972.1"/>
    <property type="molecule type" value="Genomic_DNA"/>
</dbReference>
<dbReference type="PANTHER" id="PTHR13280">
    <property type="entry name" value="PHOSPHOFURIN ACIDIC CLUSTER SORTING PROTEIN"/>
    <property type="match status" value="1"/>
</dbReference>
<dbReference type="PANTHER" id="PTHR13280:SF17">
    <property type="entry name" value="KRUEPPEL TARGET AT 95D, ISOFORM A"/>
    <property type="match status" value="1"/>
</dbReference>
<feature type="region of interest" description="Disordered" evidence="3">
    <location>
        <begin position="731"/>
        <end position="790"/>
    </location>
</feature>
<comment type="similarity">
    <text evidence="1">Belongs to the PACS family.</text>
</comment>
<protein>
    <submittedName>
        <fullName evidence="6">Predicted protein</fullName>
    </submittedName>
</protein>
<proteinExistence type="inferred from homology"/>
<dbReference type="RefSeq" id="XP_002674716.1">
    <property type="nucleotide sequence ID" value="XM_002674670.1"/>
</dbReference>
<feature type="compositionally biased region" description="Polar residues" evidence="3">
    <location>
        <begin position="748"/>
        <end position="770"/>
    </location>
</feature>
<feature type="compositionally biased region" description="Low complexity" evidence="3">
    <location>
        <begin position="65"/>
        <end position="74"/>
    </location>
</feature>
<dbReference type="Pfam" id="PF25332">
    <property type="entry name" value="C2_PACS_N"/>
    <property type="match status" value="1"/>
</dbReference>
<reference evidence="6 7" key="1">
    <citation type="journal article" date="2010" name="Cell">
        <title>The genome of Naegleria gruberi illuminates early eukaryotic versatility.</title>
        <authorList>
            <person name="Fritz-Laylin L.K."/>
            <person name="Prochnik S.E."/>
            <person name="Ginger M.L."/>
            <person name="Dacks J.B."/>
            <person name="Carpenter M.L."/>
            <person name="Field M.C."/>
            <person name="Kuo A."/>
            <person name="Paredez A."/>
            <person name="Chapman J."/>
            <person name="Pham J."/>
            <person name="Shu S."/>
            <person name="Neupane R."/>
            <person name="Cipriano M."/>
            <person name="Mancuso J."/>
            <person name="Tu H."/>
            <person name="Salamov A."/>
            <person name="Lindquist E."/>
            <person name="Shapiro H."/>
            <person name="Lucas S."/>
            <person name="Grigoriev I.V."/>
            <person name="Cande W.Z."/>
            <person name="Fulton C."/>
            <person name="Rokhsar D.S."/>
            <person name="Dawson S.C."/>
        </authorList>
    </citation>
    <scope>NUCLEOTIDE SEQUENCE [LARGE SCALE GENOMIC DNA]</scope>
    <source>
        <strain evidence="6 7">NEG-M</strain>
    </source>
</reference>
<dbReference type="InterPro" id="IPR019381">
    <property type="entry name" value="PACS1/2_C"/>
</dbReference>
<keyword evidence="7" id="KW-1185">Reference proteome</keyword>
<accession>D2VMD9</accession>
<name>D2VMD9_NAEGR</name>
<evidence type="ECO:0000313" key="6">
    <source>
        <dbReference type="EMBL" id="EFC41972.1"/>
    </source>
</evidence>
<feature type="compositionally biased region" description="Low complexity" evidence="3">
    <location>
        <begin position="259"/>
        <end position="274"/>
    </location>
</feature>
<feature type="region of interest" description="Disordered" evidence="3">
    <location>
        <begin position="432"/>
        <end position="458"/>
    </location>
</feature>
<dbReference type="AlphaFoldDB" id="D2VMD9"/>
<feature type="region of interest" description="Disordered" evidence="3">
    <location>
        <begin position="250"/>
        <end position="274"/>
    </location>
</feature>
<feature type="compositionally biased region" description="Acidic residues" evidence="3">
    <location>
        <begin position="92"/>
        <end position="101"/>
    </location>
</feature>
<evidence type="ECO:0000259" key="5">
    <source>
        <dbReference type="Pfam" id="PF25332"/>
    </source>
</evidence>
<evidence type="ECO:0000259" key="4">
    <source>
        <dbReference type="Pfam" id="PF10254"/>
    </source>
</evidence>
<dbReference type="GO" id="GO:0072659">
    <property type="term" value="P:protein localization to plasma membrane"/>
    <property type="evidence" value="ECO:0007669"/>
    <property type="project" value="TreeGrafter"/>
</dbReference>
<feature type="region of interest" description="Disordered" evidence="3">
    <location>
        <begin position="835"/>
        <end position="859"/>
    </location>
</feature>
<evidence type="ECO:0000313" key="7">
    <source>
        <dbReference type="Proteomes" id="UP000006671"/>
    </source>
</evidence>